<evidence type="ECO:0008006" key="3">
    <source>
        <dbReference type="Google" id="ProtNLM"/>
    </source>
</evidence>
<proteinExistence type="predicted"/>
<protein>
    <recommendedName>
        <fullName evidence="3">Trypsin</fullName>
    </recommendedName>
</protein>
<dbReference type="RefSeq" id="WP_232618283.1">
    <property type="nucleotide sequence ID" value="NZ_PGTC01000022.1"/>
</dbReference>
<dbReference type="AlphaFoldDB" id="A0A1X7A500"/>
<accession>A0A1X7A500</accession>
<dbReference type="SUPFAM" id="SSF50494">
    <property type="entry name" value="Trypsin-like serine proteases"/>
    <property type="match status" value="1"/>
</dbReference>
<evidence type="ECO:0000313" key="2">
    <source>
        <dbReference type="Proteomes" id="UP000193963"/>
    </source>
</evidence>
<keyword evidence="2" id="KW-1185">Reference proteome</keyword>
<dbReference type="EMBL" id="FWFN01000009">
    <property type="protein sequence ID" value="SLN70478.1"/>
    <property type="molecule type" value="Genomic_DNA"/>
</dbReference>
<dbReference type="Proteomes" id="UP000193963">
    <property type="component" value="Unassembled WGS sequence"/>
</dbReference>
<reference evidence="1 2" key="1">
    <citation type="submission" date="2017-03" db="EMBL/GenBank/DDBJ databases">
        <authorList>
            <person name="Afonso C.L."/>
            <person name="Miller P.J."/>
            <person name="Scott M.A."/>
            <person name="Spackman E."/>
            <person name="Goraichik I."/>
            <person name="Dimitrov K.M."/>
            <person name="Suarez D.L."/>
            <person name="Swayne D.E."/>
        </authorList>
    </citation>
    <scope>NUCLEOTIDE SEQUENCE [LARGE SCALE GENOMIC DNA]</scope>
    <source>
        <strain evidence="1 2">CECT 7751</strain>
    </source>
</reference>
<dbReference type="Pfam" id="PF13365">
    <property type="entry name" value="Trypsin_2"/>
    <property type="match status" value="1"/>
</dbReference>
<dbReference type="InterPro" id="IPR009003">
    <property type="entry name" value="Peptidase_S1_PA"/>
</dbReference>
<sequence length="281" mass="31748">MARPPYNLRLGGNTHHQFELQFPSFIDVLSLSCSPILYFNRQNELMNDRHASGSFMTIRGRKFLVTARHCLSGRDAFHDDPMDRNLFEPHKIRVFPSLRDERGNVRRTTADIILRDDDNTPQWLEDPEFRAFRTDIACVEIPENIQNNFVTVEEGYSEPALFTHTGSSCFVVGFPSKNFADPYFPIWRRGAIASEPRIPIDNKPIFLIDAMTSPGMSGSLVVQREFGPAALRQPDGSLSTNAMAVVTTKVIGVYGGRVANSDALGDIGYCWYENRIRSIAR</sequence>
<organism evidence="1 2">
    <name type="scientific">Pseudooceanicola marinus</name>
    <dbReference type="NCBI Taxonomy" id="396013"/>
    <lineage>
        <taxon>Bacteria</taxon>
        <taxon>Pseudomonadati</taxon>
        <taxon>Pseudomonadota</taxon>
        <taxon>Alphaproteobacteria</taxon>
        <taxon>Rhodobacterales</taxon>
        <taxon>Paracoccaceae</taxon>
        <taxon>Pseudooceanicola</taxon>
    </lineage>
</organism>
<evidence type="ECO:0000313" key="1">
    <source>
        <dbReference type="EMBL" id="SLN70478.1"/>
    </source>
</evidence>
<gene>
    <name evidence="1" type="ORF">PSM7751_03735</name>
</gene>
<name>A0A1X7A500_9RHOB</name>